<keyword evidence="1" id="KW-0812">Transmembrane</keyword>
<evidence type="ECO:0000256" key="1">
    <source>
        <dbReference type="SAM" id="Phobius"/>
    </source>
</evidence>
<reference evidence="2 3" key="1">
    <citation type="submission" date="2015-11" db="EMBL/GenBank/DDBJ databases">
        <title>Solirubrum puertoriconensis gen. nov. an environmental bacteria isolated in Puerto Rico.</title>
        <authorList>
            <person name="Cuebas-Irizarry M.F."/>
            <person name="Montalvo-Rodriguez R."/>
        </authorList>
    </citation>
    <scope>NUCLEOTIDE SEQUENCE [LARGE SCALE GENOMIC DNA]</scope>
    <source>
        <strain evidence="2 3">MC1A</strain>
    </source>
</reference>
<dbReference type="RefSeq" id="WP_149867160.1">
    <property type="nucleotide sequence ID" value="NZ_LNAL01000007.1"/>
</dbReference>
<gene>
    <name evidence="2" type="ORF">ASU33_12555</name>
</gene>
<dbReference type="OrthoDB" id="887021at2"/>
<name>A0A9X0HJP7_SOLP1</name>
<sequence>MGYLIGLVPLVALLLMFRQILPSNIALGIVLVGFMASVMVQQRIRQRYPYNFKERAEWWALGTYTALVVLLTVVLLSFWS</sequence>
<feature type="transmembrane region" description="Helical" evidence="1">
    <location>
        <begin position="20"/>
        <end position="40"/>
    </location>
</feature>
<comment type="caution">
    <text evidence="2">The sequence shown here is derived from an EMBL/GenBank/DDBJ whole genome shotgun (WGS) entry which is preliminary data.</text>
</comment>
<keyword evidence="1" id="KW-1133">Transmembrane helix</keyword>
<dbReference type="Proteomes" id="UP000054223">
    <property type="component" value="Unassembled WGS sequence"/>
</dbReference>
<dbReference type="AlphaFoldDB" id="A0A9X0HJP7"/>
<accession>A0A9X0HJP7</accession>
<dbReference type="EMBL" id="LNAL01000007">
    <property type="protein sequence ID" value="KUG07198.1"/>
    <property type="molecule type" value="Genomic_DNA"/>
</dbReference>
<feature type="transmembrane region" description="Helical" evidence="1">
    <location>
        <begin position="61"/>
        <end position="79"/>
    </location>
</feature>
<organism evidence="2 3">
    <name type="scientific">Solirubrum puertoriconensis</name>
    <dbReference type="NCBI Taxonomy" id="1751427"/>
    <lineage>
        <taxon>Bacteria</taxon>
        <taxon>Pseudomonadati</taxon>
        <taxon>Bacteroidota</taxon>
        <taxon>Cytophagia</taxon>
        <taxon>Cytophagales</taxon>
    </lineage>
</organism>
<proteinExistence type="predicted"/>
<evidence type="ECO:0000313" key="2">
    <source>
        <dbReference type="EMBL" id="KUG07198.1"/>
    </source>
</evidence>
<evidence type="ECO:0000313" key="3">
    <source>
        <dbReference type="Proteomes" id="UP000054223"/>
    </source>
</evidence>
<keyword evidence="1" id="KW-0472">Membrane</keyword>
<protein>
    <submittedName>
        <fullName evidence="2">Uncharacterized protein</fullName>
    </submittedName>
</protein>
<keyword evidence="3" id="KW-1185">Reference proteome</keyword>